<dbReference type="EMBL" id="MN605988">
    <property type="protein sequence ID" value="QLM04840.1"/>
    <property type="molecule type" value="Genomic_DNA"/>
</dbReference>
<reference evidence="2" key="1">
    <citation type="submission" date="2019-10" db="EMBL/GenBank/DDBJ databases">
        <title>Human CD28 is essential for T-cell immunity to skin-tropic alpha- and gamma-papillomaviruses.</title>
        <authorList>
            <person name="Beziat V."/>
        </authorList>
    </citation>
    <scope>NUCLEOTIDE SEQUENCE</scope>
    <source>
        <strain evidence="2">P1</strain>
    </source>
</reference>
<proteinExistence type="predicted"/>
<evidence type="ECO:0000256" key="1">
    <source>
        <dbReference type="SAM" id="Phobius"/>
    </source>
</evidence>
<organism evidence="2">
    <name type="scientific">Human papillomavirus type 2</name>
    <dbReference type="NCBI Taxonomy" id="333751"/>
    <lineage>
        <taxon>Viruses</taxon>
        <taxon>Monodnaviria</taxon>
        <taxon>Shotokuvirae</taxon>
        <taxon>Cossaviricota</taxon>
        <taxon>Papovaviricetes</taxon>
        <taxon>Zurhausenvirales</taxon>
        <taxon>Papillomaviridae</taxon>
        <taxon>Firstpapillomavirinae</taxon>
        <taxon>Alphapapillomavirus</taxon>
        <taxon>Alphapapillomavirus 4</taxon>
    </lineage>
</organism>
<accession>A0A8E4N440</accession>
<protein>
    <submittedName>
        <fullName evidence="2">Early protein E5-BETA</fullName>
    </submittedName>
</protein>
<evidence type="ECO:0000313" key="2">
    <source>
        <dbReference type="EMBL" id="QLM04840.1"/>
    </source>
</evidence>
<name>A0A8E4N440_9PAPI</name>
<keyword evidence="1" id="KW-0812">Transmembrane</keyword>
<sequence>MYPVVYKGSEGTYPVVLWGHDDVQCLLVILILIAFLLLMFYVRLLNHT</sequence>
<keyword evidence="1" id="KW-0472">Membrane</keyword>
<keyword evidence="1" id="KW-1133">Transmembrane helix</keyword>
<feature type="transmembrane region" description="Helical" evidence="1">
    <location>
        <begin position="26"/>
        <end position="45"/>
    </location>
</feature>
<gene>
    <name evidence="2" type="primary">E5-BETA</name>
</gene>